<dbReference type="RefSeq" id="WP_184959974.1">
    <property type="nucleotide sequence ID" value="NZ_JACHIN010000002.1"/>
</dbReference>
<feature type="transmembrane region" description="Helical" evidence="1">
    <location>
        <begin position="118"/>
        <end position="139"/>
    </location>
</feature>
<feature type="transmembrane region" description="Helical" evidence="1">
    <location>
        <begin position="62"/>
        <end position="80"/>
    </location>
</feature>
<dbReference type="Pfam" id="PF07690">
    <property type="entry name" value="MFS_1"/>
    <property type="match status" value="1"/>
</dbReference>
<feature type="transmembrane region" description="Helical" evidence="1">
    <location>
        <begin position="236"/>
        <end position="255"/>
    </location>
</feature>
<keyword evidence="1" id="KW-1133">Transmembrane helix</keyword>
<feature type="transmembrane region" description="Helical" evidence="1">
    <location>
        <begin position="295"/>
        <end position="315"/>
    </location>
</feature>
<feature type="transmembrane region" description="Helical" evidence="1">
    <location>
        <begin position="86"/>
        <end position="106"/>
    </location>
</feature>
<dbReference type="EMBL" id="JACHIN010000002">
    <property type="protein sequence ID" value="MBB5076517.1"/>
    <property type="molecule type" value="Genomic_DNA"/>
</dbReference>
<protein>
    <submittedName>
        <fullName evidence="2">Putative MFS family arabinose efflux permease</fullName>
    </submittedName>
</protein>
<gene>
    <name evidence="2" type="ORF">HNR40_001981</name>
</gene>
<proteinExistence type="predicted"/>
<feature type="transmembrane region" description="Helical" evidence="1">
    <location>
        <begin position="145"/>
        <end position="163"/>
    </location>
</feature>
<dbReference type="Proteomes" id="UP000568380">
    <property type="component" value="Unassembled WGS sequence"/>
</dbReference>
<dbReference type="AlphaFoldDB" id="A0A7W7ZZ49"/>
<dbReference type="Gene3D" id="1.20.1250.20">
    <property type="entry name" value="MFS general substrate transporter like domains"/>
    <property type="match status" value="1"/>
</dbReference>
<feature type="transmembrane region" description="Helical" evidence="1">
    <location>
        <begin position="184"/>
        <end position="205"/>
    </location>
</feature>
<name>A0A7W7ZZ49_9ACTN</name>
<feature type="transmembrane region" description="Helical" evidence="1">
    <location>
        <begin position="30"/>
        <end position="50"/>
    </location>
</feature>
<comment type="caution">
    <text evidence="2">The sequence shown here is derived from an EMBL/GenBank/DDBJ whole genome shotgun (WGS) entry which is preliminary data.</text>
</comment>
<evidence type="ECO:0000313" key="2">
    <source>
        <dbReference type="EMBL" id="MBB5076517.1"/>
    </source>
</evidence>
<dbReference type="InterPro" id="IPR052714">
    <property type="entry name" value="MFS_Exporter"/>
</dbReference>
<keyword evidence="3" id="KW-1185">Reference proteome</keyword>
<evidence type="ECO:0000313" key="3">
    <source>
        <dbReference type="Proteomes" id="UP000568380"/>
    </source>
</evidence>
<accession>A0A7W7ZZ49</accession>
<dbReference type="PANTHER" id="PTHR23531">
    <property type="entry name" value="QUINOLENE RESISTANCE PROTEIN NORA"/>
    <property type="match status" value="1"/>
</dbReference>
<keyword evidence="1" id="KW-0812">Transmembrane</keyword>
<feature type="transmembrane region" description="Helical" evidence="1">
    <location>
        <begin position="211"/>
        <end position="229"/>
    </location>
</feature>
<evidence type="ECO:0000256" key="1">
    <source>
        <dbReference type="SAM" id="Phobius"/>
    </source>
</evidence>
<keyword evidence="1" id="KW-0472">Membrane</keyword>
<sequence length="348" mass="35107">MNRLMLASASGLLGFYLLFSAVPAFLGDGMSAGLATGALMLGTVLLELAVPWLLSRYGYRRVLSAGLLLLGPPSFALPIHELVLPISLLRGAGLGIVVVAGTALVAELVPAERRSEGLGLYGVAVGVPSIIGLPLGLWAGDHLGFVPIFVVAGLVPLAGLAAARGLPDLKPIPRKHQRSGGLAAPIAVFGAITLAAGVAITFLPLATSPTLASAALLAQSILTPAARWWAGRHAGAGWLAPSVLAAAAGIGLLFWSAEPVAVVAGMALFGAGFGVAQNLTLTLMFERGEAGRVSALWNLAFDAGMGVGALGLGVVMGVTGYPLGFALVAVVVLAVVPLTGNRKASMVR</sequence>
<feature type="transmembrane region" description="Helical" evidence="1">
    <location>
        <begin position="321"/>
        <end position="340"/>
    </location>
</feature>
<dbReference type="SUPFAM" id="SSF103473">
    <property type="entry name" value="MFS general substrate transporter"/>
    <property type="match status" value="1"/>
</dbReference>
<dbReference type="InterPro" id="IPR036259">
    <property type="entry name" value="MFS_trans_sf"/>
</dbReference>
<feature type="transmembrane region" description="Helical" evidence="1">
    <location>
        <begin position="261"/>
        <end position="283"/>
    </location>
</feature>
<dbReference type="PANTHER" id="PTHR23531:SF1">
    <property type="entry name" value="QUINOLENE RESISTANCE PROTEIN NORA"/>
    <property type="match status" value="1"/>
</dbReference>
<reference evidence="2 3" key="1">
    <citation type="submission" date="2020-08" db="EMBL/GenBank/DDBJ databases">
        <title>Genomic Encyclopedia of Type Strains, Phase IV (KMG-IV): sequencing the most valuable type-strain genomes for metagenomic binning, comparative biology and taxonomic classification.</title>
        <authorList>
            <person name="Goeker M."/>
        </authorList>
    </citation>
    <scope>NUCLEOTIDE SEQUENCE [LARGE SCALE GENOMIC DNA]</scope>
    <source>
        <strain evidence="2 3">DSM 45385</strain>
    </source>
</reference>
<dbReference type="InterPro" id="IPR011701">
    <property type="entry name" value="MFS"/>
</dbReference>
<dbReference type="GO" id="GO:0022857">
    <property type="term" value="F:transmembrane transporter activity"/>
    <property type="evidence" value="ECO:0007669"/>
    <property type="project" value="InterPro"/>
</dbReference>
<organism evidence="2 3">
    <name type="scientific">Nonomuraea endophytica</name>
    <dbReference type="NCBI Taxonomy" id="714136"/>
    <lineage>
        <taxon>Bacteria</taxon>
        <taxon>Bacillati</taxon>
        <taxon>Actinomycetota</taxon>
        <taxon>Actinomycetes</taxon>
        <taxon>Streptosporangiales</taxon>
        <taxon>Streptosporangiaceae</taxon>
        <taxon>Nonomuraea</taxon>
    </lineage>
</organism>